<dbReference type="InterPro" id="IPR017853">
    <property type="entry name" value="GH"/>
</dbReference>
<dbReference type="GO" id="GO:0042973">
    <property type="term" value="F:glucan endo-1,3-beta-D-glucosidase activity"/>
    <property type="evidence" value="ECO:0007669"/>
    <property type="project" value="UniProtKB-EC"/>
</dbReference>
<organism evidence="10 11">
    <name type="scientific">Quercus lobata</name>
    <name type="common">Valley oak</name>
    <dbReference type="NCBI Taxonomy" id="97700"/>
    <lineage>
        <taxon>Eukaryota</taxon>
        <taxon>Viridiplantae</taxon>
        <taxon>Streptophyta</taxon>
        <taxon>Embryophyta</taxon>
        <taxon>Tracheophyta</taxon>
        <taxon>Spermatophyta</taxon>
        <taxon>Magnoliopsida</taxon>
        <taxon>eudicotyledons</taxon>
        <taxon>Gunneridae</taxon>
        <taxon>Pentapetalae</taxon>
        <taxon>rosids</taxon>
        <taxon>fabids</taxon>
        <taxon>Fagales</taxon>
        <taxon>Fagaceae</taxon>
        <taxon>Quercus</taxon>
    </lineage>
</organism>
<evidence type="ECO:0000256" key="9">
    <source>
        <dbReference type="SAM" id="SignalP"/>
    </source>
</evidence>
<comment type="similarity">
    <text evidence="2 8">Belongs to the glycosyl hydrolase 17 family.</text>
</comment>
<dbReference type="RefSeq" id="XP_030928049.1">
    <property type="nucleotide sequence ID" value="XM_031072189.1"/>
</dbReference>
<evidence type="ECO:0000256" key="7">
    <source>
        <dbReference type="ARBA" id="ARBA00033417"/>
    </source>
</evidence>
<reference evidence="10" key="2">
    <citation type="submission" date="2021-01" db="UniProtKB">
        <authorList>
            <consortium name="EnsemblPlants"/>
        </authorList>
    </citation>
    <scope>IDENTIFICATION</scope>
</reference>
<keyword evidence="11" id="KW-1185">Reference proteome</keyword>
<dbReference type="InterPro" id="IPR000490">
    <property type="entry name" value="Glyco_hydro_17"/>
</dbReference>
<protein>
    <recommendedName>
        <fullName evidence="3">glucan endo-1,3-beta-D-glucosidase</fullName>
        <ecNumber evidence="3">3.2.1.39</ecNumber>
    </recommendedName>
    <alternativeName>
        <fullName evidence="6">(1-&gt;3)-beta-glucan endohydrolase</fullName>
    </alternativeName>
    <alternativeName>
        <fullName evidence="7">Beta-1,3-endoglucanase</fullName>
    </alternativeName>
</protein>
<keyword evidence="5" id="KW-0326">Glycosidase</keyword>
<dbReference type="Gramene" id="QL07p043892:mrna">
    <property type="protein sequence ID" value="QL07p043892:mrna:CDS:1"/>
    <property type="gene ID" value="QL07p043892"/>
</dbReference>
<evidence type="ECO:0000256" key="4">
    <source>
        <dbReference type="ARBA" id="ARBA00022801"/>
    </source>
</evidence>
<feature type="signal peptide" evidence="9">
    <location>
        <begin position="1"/>
        <end position="27"/>
    </location>
</feature>
<dbReference type="KEGG" id="qlo:115954277"/>
<sequence>MMAPFWIASILLAIATINHNNNGIVQADILYAGIVYGTPGNNTPDTVEALAVCRKYGIRRIRIMETDDLAIQSLRSMGIEATLGVKDEYLPGLASSYEAAKSLFEIYLQPYVPSEFVVNYIVVGNKVIPGPNGKYVLPVVKNLQRVLADKNLTQIKVATAVSTDVLRTIFPPSHAAFSEKAQGDLIPLLQHLQETNSPLFIDVYPYHYFAAGQIRQDFATFSTHKAQYWDKTLGYWNMFDVLVDAFFWAMEKRDLDVKMVIGETGWPADGNGGLTTPELARTYNQNFLRHITAGHGTPKRPYTYREGFIYSMFYENDKPTGIDQRFGVFYTNKEPVYHLYFPYPKKHGRKGKSEKLFNTTG</sequence>
<keyword evidence="4" id="KW-0378">Hydrolase</keyword>
<evidence type="ECO:0000313" key="11">
    <source>
        <dbReference type="Proteomes" id="UP000594261"/>
    </source>
</evidence>
<reference evidence="10 11" key="1">
    <citation type="journal article" date="2016" name="G3 (Bethesda)">
        <title>First Draft Assembly and Annotation of the Genome of a California Endemic Oak Quercus lobata Nee (Fagaceae).</title>
        <authorList>
            <person name="Sork V.L."/>
            <person name="Fitz-Gibbon S.T."/>
            <person name="Puiu D."/>
            <person name="Crepeau M."/>
            <person name="Gugger P.F."/>
            <person name="Sherman R."/>
            <person name="Stevens K."/>
            <person name="Langley C.H."/>
            <person name="Pellegrini M."/>
            <person name="Salzberg S.L."/>
        </authorList>
    </citation>
    <scope>NUCLEOTIDE SEQUENCE [LARGE SCALE GENOMIC DNA]</scope>
    <source>
        <strain evidence="10 11">cv. SW786</strain>
    </source>
</reference>
<dbReference type="OMA" id="IDKACAG"/>
<keyword evidence="9" id="KW-0732">Signal</keyword>
<dbReference type="OrthoDB" id="941679at2759"/>
<evidence type="ECO:0000313" key="10">
    <source>
        <dbReference type="EnsemblPlants" id="QL07p043892:mrna:CDS:1"/>
    </source>
</evidence>
<dbReference type="EnsemblPlants" id="QL07p043892:mrna">
    <property type="protein sequence ID" value="QL07p043892:mrna:CDS:1"/>
    <property type="gene ID" value="QL07p043892"/>
</dbReference>
<dbReference type="GeneID" id="115954277"/>
<comment type="catalytic activity">
    <reaction evidence="1">
        <text>Hydrolysis of (1-&gt;3)-beta-D-glucosidic linkages in (1-&gt;3)-beta-D-glucans.</text>
        <dbReference type="EC" id="3.2.1.39"/>
    </reaction>
</comment>
<evidence type="ECO:0000256" key="6">
    <source>
        <dbReference type="ARBA" id="ARBA00033335"/>
    </source>
</evidence>
<evidence type="ECO:0000256" key="5">
    <source>
        <dbReference type="ARBA" id="ARBA00023295"/>
    </source>
</evidence>
<dbReference type="Pfam" id="PF00332">
    <property type="entry name" value="Glyco_hydro_17"/>
    <property type="match status" value="1"/>
</dbReference>
<dbReference type="Proteomes" id="UP000594261">
    <property type="component" value="Chromosome 7"/>
</dbReference>
<dbReference type="GO" id="GO:0005975">
    <property type="term" value="P:carbohydrate metabolic process"/>
    <property type="evidence" value="ECO:0007669"/>
    <property type="project" value="InterPro"/>
</dbReference>
<dbReference type="EMBL" id="LRBV02000007">
    <property type="status" value="NOT_ANNOTATED_CDS"/>
    <property type="molecule type" value="Genomic_DNA"/>
</dbReference>
<dbReference type="SUPFAM" id="SSF51445">
    <property type="entry name" value="(Trans)glycosidases"/>
    <property type="match status" value="1"/>
</dbReference>
<evidence type="ECO:0000256" key="3">
    <source>
        <dbReference type="ARBA" id="ARBA00012780"/>
    </source>
</evidence>
<feature type="chain" id="PRO_5029508443" description="glucan endo-1,3-beta-D-glucosidase" evidence="9">
    <location>
        <begin position="28"/>
        <end position="361"/>
    </location>
</feature>
<evidence type="ECO:0000256" key="8">
    <source>
        <dbReference type="RuleBase" id="RU004335"/>
    </source>
</evidence>
<gene>
    <name evidence="10" type="primary">LOC115954277</name>
</gene>
<proteinExistence type="inferred from homology"/>
<evidence type="ECO:0000256" key="1">
    <source>
        <dbReference type="ARBA" id="ARBA00000382"/>
    </source>
</evidence>
<dbReference type="InParanoid" id="A0A7N2M786"/>
<evidence type="ECO:0000256" key="2">
    <source>
        <dbReference type="ARBA" id="ARBA00008773"/>
    </source>
</evidence>
<dbReference type="InterPro" id="IPR044965">
    <property type="entry name" value="Glyco_hydro_17_plant"/>
</dbReference>
<accession>A0A7N2M786</accession>
<name>A0A7N2M786_QUELO</name>
<dbReference type="AlphaFoldDB" id="A0A7N2M786"/>
<dbReference type="EC" id="3.2.1.39" evidence="3"/>
<dbReference type="Gene3D" id="3.20.20.80">
    <property type="entry name" value="Glycosidases"/>
    <property type="match status" value="1"/>
</dbReference>
<dbReference type="PANTHER" id="PTHR32227">
    <property type="entry name" value="GLUCAN ENDO-1,3-BETA-GLUCOSIDASE BG1-RELATED-RELATED"/>
    <property type="match status" value="1"/>
</dbReference>